<dbReference type="Proteomes" id="UP000271291">
    <property type="component" value="Chromosome"/>
</dbReference>
<name>A0A3Q9KL82_STRGD</name>
<evidence type="ECO:0000313" key="3">
    <source>
        <dbReference type="Proteomes" id="UP000271291"/>
    </source>
</evidence>
<gene>
    <name evidence="2" type="ORF">ELQ87_00005</name>
</gene>
<dbReference type="OrthoDB" id="52928at2"/>
<dbReference type="RefSeq" id="WP_127175778.1">
    <property type="nucleotide sequence ID" value="NZ_CP034687.1"/>
</dbReference>
<evidence type="ECO:0000256" key="1">
    <source>
        <dbReference type="SAM" id="MobiDB-lite"/>
    </source>
</evidence>
<dbReference type="EMBL" id="CP034687">
    <property type="protein sequence ID" value="AZS82862.1"/>
    <property type="molecule type" value="Genomic_DNA"/>
</dbReference>
<organism evidence="2 3">
    <name type="scientific">Streptomyces griseoviridis</name>
    <dbReference type="NCBI Taxonomy" id="45398"/>
    <lineage>
        <taxon>Bacteria</taxon>
        <taxon>Bacillati</taxon>
        <taxon>Actinomycetota</taxon>
        <taxon>Actinomycetes</taxon>
        <taxon>Kitasatosporales</taxon>
        <taxon>Streptomycetaceae</taxon>
        <taxon>Streptomyces</taxon>
    </lineage>
</organism>
<accession>A0A3Q9KL82</accession>
<proteinExistence type="predicted"/>
<reference evidence="2 3" key="1">
    <citation type="submission" date="2018-12" db="EMBL/GenBank/DDBJ databases">
        <title>Streptomyces griseoviridis F1-27 complete genome.</title>
        <authorList>
            <person name="Mariita R.M."/>
            <person name="Sello J.K."/>
        </authorList>
    </citation>
    <scope>NUCLEOTIDE SEQUENCE [LARGE SCALE GENOMIC DNA]</scope>
    <source>
        <strain evidence="2 3">F1-27</strain>
    </source>
</reference>
<sequence>MIDLVWESWTTRETGRSPGTLSRLIDDVKRLIAARYAKDGKLPKEWRCSQATWYRLLAGLGITAENAHAVAAARSADSAHTASWYTGVRRPSRAGPVSSSRSTPRAGCPGDGR</sequence>
<dbReference type="KEGG" id="sgd:ELQ87_00005"/>
<dbReference type="AlphaFoldDB" id="A0A3Q9KL82"/>
<evidence type="ECO:0000313" key="2">
    <source>
        <dbReference type="EMBL" id="AZS82862.1"/>
    </source>
</evidence>
<protein>
    <submittedName>
        <fullName evidence="2">Uncharacterized protein</fullName>
    </submittedName>
</protein>
<feature type="region of interest" description="Disordered" evidence="1">
    <location>
        <begin position="77"/>
        <end position="113"/>
    </location>
</feature>